<sequence>MSVDSINSLANSQSGVQNSQNIVFKNVEHKVGIMEKAAMSCVKCAKCVPTCTIYSINRDEITSPRGYLDLVQAYSQGRLALDLSLKNAVESCFLCTTCVTQCPMSLPVDFVIERVRVDVAKKYGIPLYKRFLFFLLGKRSVLNLVFSLGFYFNPCLFKDENGRKRLRFGFGNLKNRVITPLNRRSFLQRFNGLIESKNKDSMESNLQDSIKNEKLDSKENIESKSQDSIISIESNPQNPRKVGIYIGCLSNYNYVNVGVSLLKILDRLGIDAFIPGKQECCGAPAFFSGDIKNTTRLIKKNLDYLVPLLSDLDALLVPEATCAAMLLSDWHHALEIESEVFGIDNAEYLSKLESLKKKTFMASKWLHDFTRLDSILSKRKKSQTKITYHDPCHARKVLKIFNEPRNLLKNYALKEMAESSTCCGFGGVTIQSEKYDLAKKIGDKKAWHIAESNAEIVSAECSACRMQIDDSMGRNNVNATFKHPLELIAESLEKT</sequence>
<proteinExistence type="predicted"/>
<dbReference type="Pfam" id="PF02754">
    <property type="entry name" value="CCG"/>
    <property type="match status" value="2"/>
</dbReference>
<dbReference type="GO" id="GO:0046872">
    <property type="term" value="F:metal ion binding"/>
    <property type="evidence" value="ECO:0007669"/>
    <property type="project" value="UniProtKB-KW"/>
</dbReference>
<keyword evidence="4" id="KW-0408">Iron</keyword>
<dbReference type="STRING" id="1548018.LS64_10695"/>
<dbReference type="Gene3D" id="1.10.1060.10">
    <property type="entry name" value="Alpha-helical ferredoxin"/>
    <property type="match status" value="1"/>
</dbReference>
<dbReference type="EMBL" id="QBIU01000002">
    <property type="protein sequence ID" value="MWV70390.1"/>
    <property type="molecule type" value="Genomic_DNA"/>
</dbReference>
<evidence type="ECO:0000256" key="4">
    <source>
        <dbReference type="ARBA" id="ARBA00023004"/>
    </source>
</evidence>
<dbReference type="GO" id="GO:0016491">
    <property type="term" value="F:oxidoreductase activity"/>
    <property type="evidence" value="ECO:0007669"/>
    <property type="project" value="UniProtKB-ARBA"/>
</dbReference>
<dbReference type="PANTHER" id="PTHR32479">
    <property type="entry name" value="GLYCOLATE OXIDASE IRON-SULFUR SUBUNIT"/>
    <property type="match status" value="1"/>
</dbReference>
<keyword evidence="10" id="KW-1185">Reference proteome</keyword>
<keyword evidence="2" id="KW-0479">Metal-binding</keyword>
<dbReference type="AlphaFoldDB" id="A0A347VPW3"/>
<reference evidence="8 11" key="4">
    <citation type="submission" date="2019-12" db="EMBL/GenBank/DDBJ databases">
        <title>Multi-Generational Helicobacter saguini Isolates.</title>
        <authorList>
            <person name="Mannion A."/>
            <person name="Shen Z."/>
            <person name="Fox J.G."/>
        </authorList>
    </citation>
    <scope>NUCLEOTIDE SEQUENCE [LARGE SCALE GENOMIC DNA]</scope>
    <source>
        <strain evidence="8">16-048</strain>
        <strain evidence="11">16-048 (F4)</strain>
    </source>
</reference>
<evidence type="ECO:0000256" key="1">
    <source>
        <dbReference type="ARBA" id="ARBA00022485"/>
    </source>
</evidence>
<evidence type="ECO:0000256" key="2">
    <source>
        <dbReference type="ARBA" id="ARBA00022723"/>
    </source>
</evidence>
<feature type="domain" description="Cysteine-rich" evidence="6">
    <location>
        <begin position="242"/>
        <end position="326"/>
    </location>
</feature>
<dbReference type="PIRSF" id="PIRSF000139">
    <property type="entry name" value="Glc_ox_4Fe-4S"/>
    <property type="match status" value="1"/>
</dbReference>
<organism evidence="9 10">
    <name type="scientific">Helicobacter saguini</name>
    <dbReference type="NCBI Taxonomy" id="1548018"/>
    <lineage>
        <taxon>Bacteria</taxon>
        <taxon>Pseudomonadati</taxon>
        <taxon>Campylobacterota</taxon>
        <taxon>Epsilonproteobacteria</taxon>
        <taxon>Campylobacterales</taxon>
        <taxon>Helicobacteraceae</taxon>
        <taxon>Helicobacter</taxon>
    </lineage>
</organism>
<evidence type="ECO:0000259" key="7">
    <source>
        <dbReference type="Pfam" id="PF13183"/>
    </source>
</evidence>
<dbReference type="Proteomes" id="UP000029714">
    <property type="component" value="Unassembled WGS sequence"/>
</dbReference>
<keyword evidence="3" id="KW-0677">Repeat</keyword>
<dbReference type="PANTHER" id="PTHR32479:SF20">
    <property type="entry name" value="GLYCOLATE OXIDASE IRON-SULFUR SUBUNIT"/>
    <property type="match status" value="1"/>
</dbReference>
<dbReference type="SUPFAM" id="SSF46548">
    <property type="entry name" value="alpha-helical ferredoxin"/>
    <property type="match status" value="1"/>
</dbReference>
<accession>A0A347VPW3</accession>
<evidence type="ECO:0000259" key="6">
    <source>
        <dbReference type="Pfam" id="PF02754"/>
    </source>
</evidence>
<keyword evidence="5" id="KW-0411">Iron-sulfur</keyword>
<protein>
    <submittedName>
        <fullName evidence="9">(Fe-S)-binding protein</fullName>
    </submittedName>
    <submittedName>
        <fullName evidence="8">Glycerol-3-phosphate dehydrogenase</fullName>
    </submittedName>
</protein>
<reference evidence="9 10" key="1">
    <citation type="journal article" date="2014" name="Genome Announc.">
        <title>Draft genome sequences of eight enterohepatic helicobacter species isolated from both laboratory and wild rodents.</title>
        <authorList>
            <person name="Sheh A."/>
            <person name="Shen Z."/>
            <person name="Fox J.G."/>
        </authorList>
    </citation>
    <scope>NUCLEOTIDE SEQUENCE [LARGE SCALE GENOMIC DNA]</scope>
    <source>
        <strain evidence="9 10">MIT 97-6194</strain>
    </source>
</reference>
<evidence type="ECO:0000256" key="5">
    <source>
        <dbReference type="ARBA" id="ARBA00023014"/>
    </source>
</evidence>
<dbReference type="GO" id="GO:0051539">
    <property type="term" value="F:4 iron, 4 sulfur cluster binding"/>
    <property type="evidence" value="ECO:0007669"/>
    <property type="project" value="UniProtKB-KW"/>
</dbReference>
<dbReference type="Proteomes" id="UP000477070">
    <property type="component" value="Unassembled WGS sequence"/>
</dbReference>
<comment type="caution">
    <text evidence="9">The sequence shown here is derived from an EMBL/GenBank/DDBJ whole genome shotgun (WGS) entry which is preliminary data.</text>
</comment>
<dbReference type="Pfam" id="PF13183">
    <property type="entry name" value="Fer4_8"/>
    <property type="match status" value="1"/>
</dbReference>
<evidence type="ECO:0000313" key="10">
    <source>
        <dbReference type="Proteomes" id="UP000029714"/>
    </source>
</evidence>
<feature type="domain" description="Cysteine-rich" evidence="6">
    <location>
        <begin position="386"/>
        <end position="469"/>
    </location>
</feature>
<dbReference type="InterPro" id="IPR004017">
    <property type="entry name" value="Cys_rich_dom"/>
</dbReference>
<dbReference type="InterPro" id="IPR017900">
    <property type="entry name" value="4Fe4S_Fe_S_CS"/>
</dbReference>
<evidence type="ECO:0000313" key="8">
    <source>
        <dbReference type="EMBL" id="MWV70390.1"/>
    </source>
</evidence>
<reference evidence="9" key="3">
    <citation type="submission" date="2018-04" db="EMBL/GenBank/DDBJ databases">
        <authorList>
            <person name="Sheh A."/>
            <person name="Shen Z."/>
            <person name="Mannion A.J."/>
            <person name="Fox J.G."/>
        </authorList>
    </citation>
    <scope>NUCLEOTIDE SEQUENCE</scope>
    <source>
        <strain evidence="9">MIT 97-6194</strain>
    </source>
</reference>
<dbReference type="RefSeq" id="WP_081948358.1">
    <property type="nucleotide sequence ID" value="NZ_JRMP02000003.1"/>
</dbReference>
<dbReference type="PROSITE" id="PS00198">
    <property type="entry name" value="4FE4S_FER_1"/>
    <property type="match status" value="1"/>
</dbReference>
<reference evidence="9 10" key="2">
    <citation type="journal article" date="2016" name="Infect. Immun.">
        <title>Helicobacter saguini, a Novel Helicobacter Isolated from Cotton-Top Tamarins with Ulcerative Colitis, Has Proinflammatory Properties and Induces Typhlocolitis and Dysplasia in Gnotobiotic IL-10-/- Mice.</title>
        <authorList>
            <person name="Shen Z."/>
            <person name="Mannion A."/>
            <person name="Whary M.T."/>
            <person name="Muthupalani S."/>
            <person name="Sheh A."/>
            <person name="Feng Y."/>
            <person name="Gong G."/>
            <person name="Vandamme P."/>
            <person name="Holcombe H.R."/>
            <person name="Paster B.J."/>
            <person name="Fox J.G."/>
        </authorList>
    </citation>
    <scope>NUCLEOTIDE SEQUENCE [LARGE SCALE GENOMIC DNA]</scope>
    <source>
        <strain evidence="9 10">MIT 97-6194</strain>
    </source>
</reference>
<feature type="domain" description="4Fe-4S ferredoxin-type" evidence="7">
    <location>
        <begin position="40"/>
        <end position="105"/>
    </location>
</feature>
<gene>
    <name evidence="8" type="ORF">DCO61_10370</name>
    <name evidence="9" type="ORF">LS64_003015</name>
</gene>
<evidence type="ECO:0000313" key="11">
    <source>
        <dbReference type="Proteomes" id="UP000477070"/>
    </source>
</evidence>
<keyword evidence="1" id="KW-0004">4Fe-4S</keyword>
<evidence type="ECO:0000256" key="3">
    <source>
        <dbReference type="ARBA" id="ARBA00022737"/>
    </source>
</evidence>
<name>A0A347VPW3_9HELI</name>
<dbReference type="InterPro" id="IPR012257">
    <property type="entry name" value="Glc_ox_4Fe-4S"/>
</dbReference>
<dbReference type="InterPro" id="IPR009051">
    <property type="entry name" value="Helical_ferredxn"/>
</dbReference>
<dbReference type="EMBL" id="JRMP02000003">
    <property type="protein sequence ID" value="TLD95330.1"/>
    <property type="molecule type" value="Genomic_DNA"/>
</dbReference>
<dbReference type="OrthoDB" id="9770306at2"/>
<evidence type="ECO:0000313" key="9">
    <source>
        <dbReference type="EMBL" id="TLD95330.1"/>
    </source>
</evidence>
<dbReference type="InterPro" id="IPR017896">
    <property type="entry name" value="4Fe4S_Fe-S-bd"/>
</dbReference>